<dbReference type="KEGG" id="hazt:108666452"/>
<gene>
    <name evidence="3" type="primary">LOC108666452</name>
</gene>
<dbReference type="Proteomes" id="UP000694843">
    <property type="component" value="Unplaced"/>
</dbReference>
<proteinExistence type="predicted"/>
<reference evidence="3" key="1">
    <citation type="submission" date="2025-08" db="UniProtKB">
        <authorList>
            <consortium name="RefSeq"/>
        </authorList>
    </citation>
    <scope>IDENTIFICATION</scope>
    <source>
        <tissue evidence="3">Whole organism</tissue>
    </source>
</reference>
<organism evidence="2 3">
    <name type="scientific">Hyalella azteca</name>
    <name type="common">Amphipod</name>
    <dbReference type="NCBI Taxonomy" id="294128"/>
    <lineage>
        <taxon>Eukaryota</taxon>
        <taxon>Metazoa</taxon>
        <taxon>Ecdysozoa</taxon>
        <taxon>Arthropoda</taxon>
        <taxon>Crustacea</taxon>
        <taxon>Multicrustacea</taxon>
        <taxon>Malacostraca</taxon>
        <taxon>Eumalacostraca</taxon>
        <taxon>Peracarida</taxon>
        <taxon>Amphipoda</taxon>
        <taxon>Senticaudata</taxon>
        <taxon>Talitrida</taxon>
        <taxon>Talitroidea</taxon>
        <taxon>Hyalellidae</taxon>
        <taxon>Hyalella</taxon>
    </lineage>
</organism>
<feature type="chain" id="PRO_5034923943" evidence="1">
    <location>
        <begin position="23"/>
        <end position="193"/>
    </location>
</feature>
<dbReference type="RefSeq" id="XP_018008818.1">
    <property type="nucleotide sequence ID" value="XM_018153329.1"/>
</dbReference>
<sequence length="193" mass="22226">MTDGKSLLLVVVVTVMVCIVSSNEVSTYDQLLETYASLKVNMACLTPEAVQQWKNRVFKSLEWCEELTRETQEQTQLSDSVFLIQPTDWNRIFAQFFSVAFRQKRGAEFTAEKIKNLKKKLLHKIETFRCFMRKMRITDNNNKVSVSSYTENFRNIGLPSALFNSIADGILECKHFSVWAEQSLGNDDFGVLE</sequence>
<keyword evidence="1" id="KW-0732">Signal</keyword>
<evidence type="ECO:0000313" key="3">
    <source>
        <dbReference type="RefSeq" id="XP_018008818.1"/>
    </source>
</evidence>
<accession>A0A8B7N699</accession>
<evidence type="ECO:0000256" key="1">
    <source>
        <dbReference type="SAM" id="SignalP"/>
    </source>
</evidence>
<evidence type="ECO:0000313" key="2">
    <source>
        <dbReference type="Proteomes" id="UP000694843"/>
    </source>
</evidence>
<keyword evidence="2" id="KW-1185">Reference proteome</keyword>
<protein>
    <submittedName>
        <fullName evidence="3">Uncharacterized protein LOC108666452</fullName>
    </submittedName>
</protein>
<name>A0A8B7N699_HYAAZ</name>
<feature type="signal peptide" evidence="1">
    <location>
        <begin position="1"/>
        <end position="22"/>
    </location>
</feature>
<dbReference type="GeneID" id="108666452"/>
<dbReference type="AlphaFoldDB" id="A0A8B7N699"/>